<organism evidence="2 3">
    <name type="scientific">Sphingomonas kaistensis</name>
    <dbReference type="NCBI Taxonomy" id="298708"/>
    <lineage>
        <taxon>Bacteria</taxon>
        <taxon>Pseudomonadati</taxon>
        <taxon>Pseudomonadota</taxon>
        <taxon>Alphaproteobacteria</taxon>
        <taxon>Sphingomonadales</taxon>
        <taxon>Sphingomonadaceae</taxon>
        <taxon>Sphingomonas</taxon>
    </lineage>
</organism>
<accession>A0A7X5Y707</accession>
<sequence>MRDPFVFVLVLIAMVFAFQIIKHKMGIPDGNRRHRHGHGHGLPDANASAAERLESDRLREELRQLKERMAVIERITVEKENSLSREIEDLRNK</sequence>
<gene>
    <name evidence="2" type="ORF">GGQ97_002120</name>
</gene>
<name>A0A7X5Y707_9SPHN</name>
<keyword evidence="3" id="KW-1185">Reference proteome</keyword>
<protein>
    <submittedName>
        <fullName evidence="2">Uncharacterized protein</fullName>
    </submittedName>
</protein>
<dbReference type="AlphaFoldDB" id="A0A7X5Y707"/>
<dbReference type="EMBL" id="JAATJC010000001">
    <property type="protein sequence ID" value="NJC06327.1"/>
    <property type="molecule type" value="Genomic_DNA"/>
</dbReference>
<comment type="caution">
    <text evidence="2">The sequence shown here is derived from an EMBL/GenBank/DDBJ whole genome shotgun (WGS) entry which is preliminary data.</text>
</comment>
<evidence type="ECO:0000313" key="3">
    <source>
        <dbReference type="Proteomes" id="UP000558192"/>
    </source>
</evidence>
<reference evidence="2 3" key="1">
    <citation type="submission" date="2020-03" db="EMBL/GenBank/DDBJ databases">
        <title>Genomic Encyclopedia of Type Strains, Phase IV (KMG-IV): sequencing the most valuable type-strain genomes for metagenomic binning, comparative biology and taxonomic classification.</title>
        <authorList>
            <person name="Goeker M."/>
        </authorList>
    </citation>
    <scope>NUCLEOTIDE SEQUENCE [LARGE SCALE GENOMIC DNA]</scope>
    <source>
        <strain evidence="2 3">DSM 16846</strain>
    </source>
</reference>
<evidence type="ECO:0000256" key="1">
    <source>
        <dbReference type="SAM" id="MobiDB-lite"/>
    </source>
</evidence>
<evidence type="ECO:0000313" key="2">
    <source>
        <dbReference type="EMBL" id="NJC06327.1"/>
    </source>
</evidence>
<feature type="region of interest" description="Disordered" evidence="1">
    <location>
        <begin position="27"/>
        <end position="49"/>
    </location>
</feature>
<dbReference type="RefSeq" id="WP_168069447.1">
    <property type="nucleotide sequence ID" value="NZ_JAATJC010000001.1"/>
</dbReference>
<proteinExistence type="predicted"/>
<dbReference type="Proteomes" id="UP000558192">
    <property type="component" value="Unassembled WGS sequence"/>
</dbReference>